<accession>A0A2V1DGN4</accession>
<name>A0A2V1DGN4_9PLEO</name>
<evidence type="ECO:0000313" key="3">
    <source>
        <dbReference type="Proteomes" id="UP000244855"/>
    </source>
</evidence>
<dbReference type="OrthoDB" id="5361405at2759"/>
<sequence>MKASTIPTALLLWASSAAAAGTFCSWPLIRNIKSVTPTWTTPELVAGVFVGPSSTTGTIAAGYTFMESSTITGGISGSSGLLGIINLGVTASYGTTTARGTSLTVGITCPANVRCGLTASTYVLEIKGTETMYRCGSDNKYDPSYPCSDSAPKHCPTTFWNTTSGVSHEFTAYAPLAKSPSNVDQLLAVEYNACSAGMDYPGMKRCPGY</sequence>
<dbReference type="AlphaFoldDB" id="A0A2V1DGN4"/>
<feature type="signal peptide" evidence="1">
    <location>
        <begin position="1"/>
        <end position="19"/>
    </location>
</feature>
<evidence type="ECO:0000256" key="1">
    <source>
        <dbReference type="SAM" id="SignalP"/>
    </source>
</evidence>
<proteinExistence type="predicted"/>
<dbReference type="EMBL" id="KZ805443">
    <property type="protein sequence ID" value="PVH97191.1"/>
    <property type="molecule type" value="Genomic_DNA"/>
</dbReference>
<feature type="chain" id="PRO_5016025341" evidence="1">
    <location>
        <begin position="20"/>
        <end position="209"/>
    </location>
</feature>
<keyword evidence="3" id="KW-1185">Reference proteome</keyword>
<keyword evidence="1" id="KW-0732">Signal</keyword>
<protein>
    <submittedName>
        <fullName evidence="2">Uncharacterized protein</fullName>
    </submittedName>
</protein>
<dbReference type="Proteomes" id="UP000244855">
    <property type="component" value="Unassembled WGS sequence"/>
</dbReference>
<reference evidence="2 3" key="1">
    <citation type="journal article" date="2018" name="Sci. Rep.">
        <title>Comparative genomics provides insights into the lifestyle and reveals functional heterogeneity of dark septate endophytic fungi.</title>
        <authorList>
            <person name="Knapp D.G."/>
            <person name="Nemeth J.B."/>
            <person name="Barry K."/>
            <person name="Hainaut M."/>
            <person name="Henrissat B."/>
            <person name="Johnson J."/>
            <person name="Kuo A."/>
            <person name="Lim J.H.P."/>
            <person name="Lipzen A."/>
            <person name="Nolan M."/>
            <person name="Ohm R.A."/>
            <person name="Tamas L."/>
            <person name="Grigoriev I.V."/>
            <person name="Spatafora J.W."/>
            <person name="Nagy L.G."/>
            <person name="Kovacs G.M."/>
        </authorList>
    </citation>
    <scope>NUCLEOTIDE SEQUENCE [LARGE SCALE GENOMIC DNA]</scope>
    <source>
        <strain evidence="2 3">DSE2036</strain>
    </source>
</reference>
<evidence type="ECO:0000313" key="2">
    <source>
        <dbReference type="EMBL" id="PVH97191.1"/>
    </source>
</evidence>
<organism evidence="2 3">
    <name type="scientific">Periconia macrospinosa</name>
    <dbReference type="NCBI Taxonomy" id="97972"/>
    <lineage>
        <taxon>Eukaryota</taxon>
        <taxon>Fungi</taxon>
        <taxon>Dikarya</taxon>
        <taxon>Ascomycota</taxon>
        <taxon>Pezizomycotina</taxon>
        <taxon>Dothideomycetes</taxon>
        <taxon>Pleosporomycetidae</taxon>
        <taxon>Pleosporales</taxon>
        <taxon>Massarineae</taxon>
        <taxon>Periconiaceae</taxon>
        <taxon>Periconia</taxon>
    </lineage>
</organism>
<gene>
    <name evidence="2" type="ORF">DM02DRAFT_89879</name>
</gene>